<gene>
    <name evidence="2" type="ORF">EW145_g1373</name>
</gene>
<dbReference type="EMBL" id="SGPK01000037">
    <property type="protein sequence ID" value="THH10379.1"/>
    <property type="molecule type" value="Genomic_DNA"/>
</dbReference>
<comment type="caution">
    <text evidence="2">The sequence shown here is derived from an EMBL/GenBank/DDBJ whole genome shotgun (WGS) entry which is preliminary data.</text>
</comment>
<proteinExistence type="predicted"/>
<feature type="compositionally biased region" description="Polar residues" evidence="1">
    <location>
        <begin position="148"/>
        <end position="160"/>
    </location>
</feature>
<feature type="compositionally biased region" description="Polar residues" evidence="1">
    <location>
        <begin position="24"/>
        <end position="34"/>
    </location>
</feature>
<evidence type="ECO:0000313" key="2">
    <source>
        <dbReference type="EMBL" id="THH10379.1"/>
    </source>
</evidence>
<dbReference type="AlphaFoldDB" id="A0A4S4LF17"/>
<reference evidence="2 3" key="1">
    <citation type="submission" date="2019-02" db="EMBL/GenBank/DDBJ databases">
        <title>Genome sequencing of the rare red list fungi Phellinidium pouzarii.</title>
        <authorList>
            <person name="Buettner E."/>
            <person name="Kellner H."/>
        </authorList>
    </citation>
    <scope>NUCLEOTIDE SEQUENCE [LARGE SCALE GENOMIC DNA]</scope>
    <source>
        <strain evidence="2 3">DSM 108285</strain>
    </source>
</reference>
<feature type="compositionally biased region" description="Low complexity" evidence="1">
    <location>
        <begin position="340"/>
        <end position="351"/>
    </location>
</feature>
<feature type="compositionally biased region" description="Basic and acidic residues" evidence="1">
    <location>
        <begin position="35"/>
        <end position="49"/>
    </location>
</feature>
<protein>
    <submittedName>
        <fullName evidence="2">Uncharacterized protein</fullName>
    </submittedName>
</protein>
<dbReference type="OrthoDB" id="3229208at2759"/>
<feature type="compositionally biased region" description="Pro residues" evidence="1">
    <location>
        <begin position="66"/>
        <end position="76"/>
    </location>
</feature>
<dbReference type="Proteomes" id="UP000308199">
    <property type="component" value="Unassembled WGS sequence"/>
</dbReference>
<feature type="compositionally biased region" description="Basic residues" evidence="1">
    <location>
        <begin position="352"/>
        <end position="371"/>
    </location>
</feature>
<evidence type="ECO:0000256" key="1">
    <source>
        <dbReference type="SAM" id="MobiDB-lite"/>
    </source>
</evidence>
<keyword evidence="3" id="KW-1185">Reference proteome</keyword>
<sequence length="379" mass="40968">MFRASPWISYAPDGARPPIDDQHSPSSANHTITADTDHHPTNTDMHSDEYVDMDAPQISTLKDDNSPPPVPPPAPPRLSKFRVRLKVSEPSSNTRASPSAHADSTAASGLMGSSRRSVVESEDDDGDEDEEDEEEDQLADDDDIPSVAPSSVVGTPQRPATTRGRGGGRGRGRGRGRGGSAVSATEPPQTVFELSPNAAQDRHSTQGVLEPGSTLSTPKPARKRARKSEGERKKPGRKPKASKALAQIQDDAVSVSESFVGTAASSPFPREMETPEIEPLALDSVAGAPPCIDRPRPSRRTSLPSRSLHTAPSIPSTLQTIPRTASPESRRRLRPHFPPRSHAPAAAPLAHRPTRRARYRRRPMARAHMGRRQGERLRV</sequence>
<organism evidence="2 3">
    <name type="scientific">Phellinidium pouzarii</name>
    <dbReference type="NCBI Taxonomy" id="167371"/>
    <lineage>
        <taxon>Eukaryota</taxon>
        <taxon>Fungi</taxon>
        <taxon>Dikarya</taxon>
        <taxon>Basidiomycota</taxon>
        <taxon>Agaricomycotina</taxon>
        <taxon>Agaricomycetes</taxon>
        <taxon>Hymenochaetales</taxon>
        <taxon>Hymenochaetaceae</taxon>
        <taxon>Phellinidium</taxon>
    </lineage>
</organism>
<feature type="compositionally biased region" description="Acidic residues" evidence="1">
    <location>
        <begin position="120"/>
        <end position="144"/>
    </location>
</feature>
<feature type="region of interest" description="Disordered" evidence="1">
    <location>
        <begin position="1"/>
        <end position="248"/>
    </location>
</feature>
<feature type="compositionally biased region" description="Polar residues" evidence="1">
    <location>
        <begin position="313"/>
        <end position="327"/>
    </location>
</feature>
<feature type="compositionally biased region" description="Basic residues" evidence="1">
    <location>
        <begin position="166"/>
        <end position="176"/>
    </location>
</feature>
<accession>A0A4S4LF17</accession>
<feature type="region of interest" description="Disordered" evidence="1">
    <location>
        <begin position="284"/>
        <end position="379"/>
    </location>
</feature>
<evidence type="ECO:0000313" key="3">
    <source>
        <dbReference type="Proteomes" id="UP000308199"/>
    </source>
</evidence>
<name>A0A4S4LF17_9AGAM</name>